<sequence>MSSLPAPPTPLPSLLQSPDSLFTATTTPCSDHITATTNPSPHPKTVHLQSRPPPRPSPFKDCYRRRRPHTAETPSPSSRRSPCSYHRYQRRRLSSPRLDQSLPPLASIRAPKS</sequence>
<organism evidence="2 3">
    <name type="scientific">Rubus argutus</name>
    <name type="common">Southern blackberry</name>
    <dbReference type="NCBI Taxonomy" id="59490"/>
    <lineage>
        <taxon>Eukaryota</taxon>
        <taxon>Viridiplantae</taxon>
        <taxon>Streptophyta</taxon>
        <taxon>Embryophyta</taxon>
        <taxon>Tracheophyta</taxon>
        <taxon>Spermatophyta</taxon>
        <taxon>Magnoliopsida</taxon>
        <taxon>eudicotyledons</taxon>
        <taxon>Gunneridae</taxon>
        <taxon>Pentapetalae</taxon>
        <taxon>rosids</taxon>
        <taxon>fabids</taxon>
        <taxon>Rosales</taxon>
        <taxon>Rosaceae</taxon>
        <taxon>Rosoideae</taxon>
        <taxon>Rosoideae incertae sedis</taxon>
        <taxon>Rubus</taxon>
    </lineage>
</organism>
<gene>
    <name evidence="2" type="ORF">M0R45_030314</name>
</gene>
<feature type="compositionally biased region" description="Low complexity" evidence="1">
    <location>
        <begin position="74"/>
        <end position="84"/>
    </location>
</feature>
<feature type="compositionally biased region" description="Pro residues" evidence="1">
    <location>
        <begin position="1"/>
        <end position="11"/>
    </location>
</feature>
<dbReference type="Proteomes" id="UP001457282">
    <property type="component" value="Unassembled WGS sequence"/>
</dbReference>
<feature type="region of interest" description="Disordered" evidence="1">
    <location>
        <begin position="1"/>
        <end position="113"/>
    </location>
</feature>
<name>A0AAW1WB48_RUBAR</name>
<evidence type="ECO:0000313" key="2">
    <source>
        <dbReference type="EMBL" id="KAK9921818.1"/>
    </source>
</evidence>
<evidence type="ECO:0000256" key="1">
    <source>
        <dbReference type="SAM" id="MobiDB-lite"/>
    </source>
</evidence>
<reference evidence="2 3" key="1">
    <citation type="journal article" date="2023" name="G3 (Bethesda)">
        <title>A chromosome-length genome assembly and annotation of blackberry (Rubus argutus, cv. 'Hillquist').</title>
        <authorList>
            <person name="Bruna T."/>
            <person name="Aryal R."/>
            <person name="Dudchenko O."/>
            <person name="Sargent D.J."/>
            <person name="Mead D."/>
            <person name="Buti M."/>
            <person name="Cavallini A."/>
            <person name="Hytonen T."/>
            <person name="Andres J."/>
            <person name="Pham M."/>
            <person name="Weisz D."/>
            <person name="Mascagni F."/>
            <person name="Usai G."/>
            <person name="Natali L."/>
            <person name="Bassil N."/>
            <person name="Fernandez G.E."/>
            <person name="Lomsadze A."/>
            <person name="Armour M."/>
            <person name="Olukolu B."/>
            <person name="Poorten T."/>
            <person name="Britton C."/>
            <person name="Davik J."/>
            <person name="Ashrafi H."/>
            <person name="Aiden E.L."/>
            <person name="Borodovsky M."/>
            <person name="Worthington M."/>
        </authorList>
    </citation>
    <scope>NUCLEOTIDE SEQUENCE [LARGE SCALE GENOMIC DNA]</scope>
    <source>
        <strain evidence="2">PI 553951</strain>
    </source>
</reference>
<proteinExistence type="predicted"/>
<accession>A0AAW1WB48</accession>
<feature type="compositionally biased region" description="Low complexity" evidence="1">
    <location>
        <begin position="12"/>
        <end position="21"/>
    </location>
</feature>
<feature type="compositionally biased region" description="Polar residues" evidence="1">
    <location>
        <begin position="22"/>
        <end position="39"/>
    </location>
</feature>
<keyword evidence="3" id="KW-1185">Reference proteome</keyword>
<protein>
    <submittedName>
        <fullName evidence="2">Uncharacterized protein</fullName>
    </submittedName>
</protein>
<dbReference type="AlphaFoldDB" id="A0AAW1WB48"/>
<dbReference type="EMBL" id="JBEDUW010000006">
    <property type="protein sequence ID" value="KAK9921818.1"/>
    <property type="molecule type" value="Genomic_DNA"/>
</dbReference>
<comment type="caution">
    <text evidence="2">The sequence shown here is derived from an EMBL/GenBank/DDBJ whole genome shotgun (WGS) entry which is preliminary data.</text>
</comment>
<evidence type="ECO:0000313" key="3">
    <source>
        <dbReference type="Proteomes" id="UP001457282"/>
    </source>
</evidence>